<gene>
    <name evidence="2" type="ORF">H9L01_00585</name>
</gene>
<dbReference type="Proteomes" id="UP000515928">
    <property type="component" value="Chromosome"/>
</dbReference>
<evidence type="ECO:0000313" key="2">
    <source>
        <dbReference type="EMBL" id="QNN60906.1"/>
    </source>
</evidence>
<keyword evidence="1" id="KW-0732">Signal</keyword>
<organism evidence="2 3">
    <name type="scientific">Erysipelothrix inopinata</name>
    <dbReference type="NCBI Taxonomy" id="225084"/>
    <lineage>
        <taxon>Bacteria</taxon>
        <taxon>Bacillati</taxon>
        <taxon>Bacillota</taxon>
        <taxon>Erysipelotrichia</taxon>
        <taxon>Erysipelotrichales</taxon>
        <taxon>Erysipelotrichaceae</taxon>
        <taxon>Erysipelothrix</taxon>
    </lineage>
</organism>
<reference evidence="2 3" key="1">
    <citation type="submission" date="2020-08" db="EMBL/GenBank/DDBJ databases">
        <title>Genome sequence of Erysipelothrix inopinata DSM 15511T.</title>
        <authorList>
            <person name="Hyun D.-W."/>
            <person name="Bae J.-W."/>
        </authorList>
    </citation>
    <scope>NUCLEOTIDE SEQUENCE [LARGE SCALE GENOMIC DNA]</scope>
    <source>
        <strain evidence="2 3">DSM 15511</strain>
    </source>
</reference>
<dbReference type="AlphaFoldDB" id="A0A7G9RZ81"/>
<feature type="chain" id="PRO_5039257131" evidence="1">
    <location>
        <begin position="27"/>
        <end position="56"/>
    </location>
</feature>
<dbReference type="KEGG" id="eio:H9L01_00585"/>
<keyword evidence="3" id="KW-1185">Reference proteome</keyword>
<accession>A0A7G9RZ81</accession>
<protein>
    <submittedName>
        <fullName evidence="2">Uncharacterized protein</fullName>
    </submittedName>
</protein>
<dbReference type="EMBL" id="CP060715">
    <property type="protein sequence ID" value="QNN60906.1"/>
    <property type="molecule type" value="Genomic_DNA"/>
</dbReference>
<dbReference type="RefSeq" id="WP_187534026.1">
    <property type="nucleotide sequence ID" value="NZ_CP060715.1"/>
</dbReference>
<sequence>MTRFIKSFSISILALFMAFVSTIPTATIHADSEETEKPDAVLSGRGFMNQKLPEIK</sequence>
<feature type="signal peptide" evidence="1">
    <location>
        <begin position="1"/>
        <end position="26"/>
    </location>
</feature>
<proteinExistence type="predicted"/>
<evidence type="ECO:0000313" key="3">
    <source>
        <dbReference type="Proteomes" id="UP000515928"/>
    </source>
</evidence>
<evidence type="ECO:0000256" key="1">
    <source>
        <dbReference type="SAM" id="SignalP"/>
    </source>
</evidence>
<name>A0A7G9RZ81_9FIRM</name>